<feature type="transmembrane region" description="Helical" evidence="10">
    <location>
        <begin position="36"/>
        <end position="61"/>
    </location>
</feature>
<keyword evidence="9" id="KW-0915">Sodium</keyword>
<comment type="subcellular location">
    <subcellularLocation>
        <location evidence="1">Membrane</location>
        <topology evidence="1">Multi-pass membrane protein</topology>
    </subcellularLocation>
</comment>
<dbReference type="GO" id="GO:0005283">
    <property type="term" value="F:amino acid:sodium symporter activity"/>
    <property type="evidence" value="ECO:0007669"/>
    <property type="project" value="TreeGrafter"/>
</dbReference>
<dbReference type="GO" id="GO:0046872">
    <property type="term" value="F:metal ion binding"/>
    <property type="evidence" value="ECO:0007669"/>
    <property type="project" value="UniProtKB-KW"/>
</dbReference>
<dbReference type="Proteomes" id="UP000024635">
    <property type="component" value="Unassembled WGS sequence"/>
</dbReference>
<keyword evidence="6 10" id="KW-1133">Transmembrane helix</keyword>
<dbReference type="PANTHER" id="PTHR11616:SF321">
    <property type="entry name" value="SODIUM-DEPENDENT NUTRIENT AMINO ACID TRANSPORTER 1-RELATED"/>
    <property type="match status" value="1"/>
</dbReference>
<keyword evidence="4 10" id="KW-0812">Transmembrane</keyword>
<dbReference type="PRINTS" id="PR00176">
    <property type="entry name" value="NANEUSMPORT"/>
</dbReference>
<comment type="similarity">
    <text evidence="2">Belongs to the sodium:neurotransmitter symporter (SNF) (TC 2.A.22) family.</text>
</comment>
<keyword evidence="12" id="KW-1185">Reference proteome</keyword>
<keyword evidence="7 10" id="KW-0472">Membrane</keyword>
<comment type="caution">
    <text evidence="11">The sequence shown here is derived from an EMBL/GenBank/DDBJ whole genome shotgun (WGS) entry which is preliminary data.</text>
</comment>
<dbReference type="EMBL" id="JARK01001366">
    <property type="protein sequence ID" value="EYC17499.1"/>
    <property type="molecule type" value="Genomic_DNA"/>
</dbReference>
<evidence type="ECO:0000256" key="5">
    <source>
        <dbReference type="ARBA" id="ARBA00022847"/>
    </source>
</evidence>
<gene>
    <name evidence="11" type="primary">Acey_s0030.g2089</name>
    <name evidence="11" type="ORF">Y032_0030g2089</name>
</gene>
<name>A0A016UQ16_9BILA</name>
<keyword evidence="5" id="KW-0769">Symport</keyword>
<feature type="transmembrane region" description="Helical" evidence="10">
    <location>
        <begin position="91"/>
        <end position="118"/>
    </location>
</feature>
<dbReference type="Pfam" id="PF00209">
    <property type="entry name" value="SNF"/>
    <property type="match status" value="1"/>
</dbReference>
<feature type="transmembrane region" description="Helical" evidence="10">
    <location>
        <begin position="68"/>
        <end position="85"/>
    </location>
</feature>
<feature type="binding site" evidence="9">
    <location>
        <position position="29"/>
    </location>
    <ligand>
        <name>Na(+)</name>
        <dbReference type="ChEBI" id="CHEBI:29101"/>
        <label>1</label>
    </ligand>
</feature>
<dbReference type="PROSITE" id="PS50267">
    <property type="entry name" value="NA_NEUROTRAN_SYMP_3"/>
    <property type="match status" value="1"/>
</dbReference>
<organism evidence="11 12">
    <name type="scientific">Ancylostoma ceylanicum</name>
    <dbReference type="NCBI Taxonomy" id="53326"/>
    <lineage>
        <taxon>Eukaryota</taxon>
        <taxon>Metazoa</taxon>
        <taxon>Ecdysozoa</taxon>
        <taxon>Nematoda</taxon>
        <taxon>Chromadorea</taxon>
        <taxon>Rhabditida</taxon>
        <taxon>Rhabditina</taxon>
        <taxon>Rhabditomorpha</taxon>
        <taxon>Strongyloidea</taxon>
        <taxon>Ancylostomatidae</taxon>
        <taxon>Ancylostomatinae</taxon>
        <taxon>Ancylostoma</taxon>
    </lineage>
</organism>
<evidence type="ECO:0000256" key="1">
    <source>
        <dbReference type="ARBA" id="ARBA00004141"/>
    </source>
</evidence>
<evidence type="ECO:0000256" key="3">
    <source>
        <dbReference type="ARBA" id="ARBA00022448"/>
    </source>
</evidence>
<evidence type="ECO:0000256" key="9">
    <source>
        <dbReference type="PIRSR" id="PIRSR600175-1"/>
    </source>
</evidence>
<dbReference type="GO" id="GO:0015179">
    <property type="term" value="F:L-amino acid transmembrane transporter activity"/>
    <property type="evidence" value="ECO:0007669"/>
    <property type="project" value="TreeGrafter"/>
</dbReference>
<keyword evidence="3" id="KW-0813">Transport</keyword>
<protein>
    <recommendedName>
        <fullName evidence="13">Transporter</fullName>
    </recommendedName>
</protein>
<dbReference type="OrthoDB" id="6581954at2759"/>
<evidence type="ECO:0000256" key="4">
    <source>
        <dbReference type="ARBA" id="ARBA00022692"/>
    </source>
</evidence>
<dbReference type="InterPro" id="IPR037272">
    <property type="entry name" value="SNS_sf"/>
</dbReference>
<dbReference type="GO" id="GO:0005886">
    <property type="term" value="C:plasma membrane"/>
    <property type="evidence" value="ECO:0007669"/>
    <property type="project" value="TreeGrafter"/>
</dbReference>
<sequence>MSPIVSKSTLSSQWGLATKYFLGLYPALVPRNLWRFPYLVVENGGVAFFIPYLIALVVAALPMFLMEIVLGQFSSLAAISVWNVVPLFKGVGVAMVLISAIVAVYLNVVSAWALFYLINSVSFSLPWSNCANSWSGLSRPNKYTVYPKRRVRPRGRDSTLASNPRHHL</sequence>
<evidence type="ECO:0000256" key="10">
    <source>
        <dbReference type="SAM" id="Phobius"/>
    </source>
</evidence>
<dbReference type="PANTHER" id="PTHR11616">
    <property type="entry name" value="SODIUM/CHLORIDE DEPENDENT TRANSPORTER"/>
    <property type="match status" value="1"/>
</dbReference>
<reference evidence="12" key="1">
    <citation type="journal article" date="2015" name="Nat. Genet.">
        <title>The genome and transcriptome of the zoonotic hookworm Ancylostoma ceylanicum identify infection-specific gene families.</title>
        <authorList>
            <person name="Schwarz E.M."/>
            <person name="Hu Y."/>
            <person name="Antoshechkin I."/>
            <person name="Miller M.M."/>
            <person name="Sternberg P.W."/>
            <person name="Aroian R.V."/>
        </authorList>
    </citation>
    <scope>NUCLEOTIDE SEQUENCE</scope>
    <source>
        <strain evidence="12">HY135</strain>
    </source>
</reference>
<dbReference type="AlphaFoldDB" id="A0A016UQ16"/>
<proteinExistence type="inferred from homology"/>
<evidence type="ECO:0000256" key="2">
    <source>
        <dbReference type="ARBA" id="ARBA00006459"/>
    </source>
</evidence>
<feature type="binding site" evidence="9">
    <location>
        <position position="32"/>
    </location>
    <ligand>
        <name>Na(+)</name>
        <dbReference type="ChEBI" id="CHEBI:29101"/>
        <label>1</label>
    </ligand>
</feature>
<dbReference type="InterPro" id="IPR000175">
    <property type="entry name" value="Na/ntran_symport"/>
</dbReference>
<dbReference type="GO" id="GO:0089718">
    <property type="term" value="P:amino acid import across plasma membrane"/>
    <property type="evidence" value="ECO:0007669"/>
    <property type="project" value="TreeGrafter"/>
</dbReference>
<keyword evidence="8" id="KW-0325">Glycoprotein</keyword>
<evidence type="ECO:0000313" key="12">
    <source>
        <dbReference type="Proteomes" id="UP000024635"/>
    </source>
</evidence>
<evidence type="ECO:0008006" key="13">
    <source>
        <dbReference type="Google" id="ProtNLM"/>
    </source>
</evidence>
<dbReference type="SUPFAM" id="SSF161070">
    <property type="entry name" value="SNF-like"/>
    <property type="match status" value="1"/>
</dbReference>
<keyword evidence="9" id="KW-0479">Metal-binding</keyword>
<evidence type="ECO:0000313" key="11">
    <source>
        <dbReference type="EMBL" id="EYC17499.1"/>
    </source>
</evidence>
<evidence type="ECO:0000256" key="7">
    <source>
        <dbReference type="ARBA" id="ARBA00023136"/>
    </source>
</evidence>
<accession>A0A016UQ16</accession>
<evidence type="ECO:0000256" key="8">
    <source>
        <dbReference type="ARBA" id="ARBA00023180"/>
    </source>
</evidence>
<evidence type="ECO:0000256" key="6">
    <source>
        <dbReference type="ARBA" id="ARBA00022989"/>
    </source>
</evidence>